<proteinExistence type="predicted"/>
<dbReference type="AlphaFoldDB" id="A0A419V3X4"/>
<gene>
    <name evidence="1" type="ORF">ATL39_2399</name>
</gene>
<evidence type="ECO:0000313" key="1">
    <source>
        <dbReference type="EMBL" id="RKD73193.1"/>
    </source>
</evidence>
<reference evidence="1 2" key="1">
    <citation type="submission" date="2018-09" db="EMBL/GenBank/DDBJ databases">
        <title>Genomic Encyclopedia of Archaeal and Bacterial Type Strains, Phase II (KMG-II): from individual species to whole genera.</title>
        <authorList>
            <person name="Goeker M."/>
        </authorList>
    </citation>
    <scope>NUCLEOTIDE SEQUENCE [LARGE SCALE GENOMIC DNA]</scope>
    <source>
        <strain evidence="1 2">DSM 17008</strain>
    </source>
</reference>
<protein>
    <submittedName>
        <fullName evidence="1">Uncharacterized protein</fullName>
    </submittedName>
</protein>
<name>A0A419V3X4_9BACL</name>
<dbReference type="EMBL" id="RAPK01000009">
    <property type="protein sequence ID" value="RKD73193.1"/>
    <property type="molecule type" value="Genomic_DNA"/>
</dbReference>
<sequence length="29" mass="3191">MKLLLLLGICVMFLASIFTAGVDEKAHKK</sequence>
<keyword evidence="2" id="KW-1185">Reference proteome</keyword>
<organism evidence="1 2">
    <name type="scientific">Sinobaca qinghaiensis</name>
    <dbReference type="NCBI Taxonomy" id="342944"/>
    <lineage>
        <taxon>Bacteria</taxon>
        <taxon>Bacillati</taxon>
        <taxon>Bacillota</taxon>
        <taxon>Bacilli</taxon>
        <taxon>Bacillales</taxon>
        <taxon>Sporolactobacillaceae</taxon>
        <taxon>Sinobaca</taxon>
    </lineage>
</organism>
<comment type="caution">
    <text evidence="1">The sequence shown here is derived from an EMBL/GenBank/DDBJ whole genome shotgun (WGS) entry which is preliminary data.</text>
</comment>
<dbReference type="Proteomes" id="UP000285120">
    <property type="component" value="Unassembled WGS sequence"/>
</dbReference>
<accession>A0A419V3X4</accession>
<evidence type="ECO:0000313" key="2">
    <source>
        <dbReference type="Proteomes" id="UP000285120"/>
    </source>
</evidence>